<dbReference type="InterPro" id="IPR036188">
    <property type="entry name" value="FAD/NAD-bd_sf"/>
</dbReference>
<evidence type="ECO:0000256" key="2">
    <source>
        <dbReference type="ARBA" id="ARBA00022723"/>
    </source>
</evidence>
<evidence type="ECO:0008006" key="8">
    <source>
        <dbReference type="Google" id="ProtNLM"/>
    </source>
</evidence>
<dbReference type="EMBL" id="JAPDRK010000008">
    <property type="protein sequence ID" value="KAJ9609685.1"/>
    <property type="molecule type" value="Genomic_DNA"/>
</dbReference>
<keyword evidence="5" id="KW-0411">Iron-sulfur</keyword>
<evidence type="ECO:0000313" key="7">
    <source>
        <dbReference type="Proteomes" id="UP001172673"/>
    </source>
</evidence>
<evidence type="ECO:0000256" key="1">
    <source>
        <dbReference type="ARBA" id="ARBA00022485"/>
    </source>
</evidence>
<keyword evidence="4" id="KW-0408">Iron</keyword>
<sequence length="476" mass="51480">MLLRNDTPAVSNGVHFTTTSSDADIAAYDVVVVGGGLAGIGAAIGAKQASPKSSVLLIESEGCLGGAATHRGVLSFCGLYSVEPEPRRAVGAIWTEIHRRLVEQRAAAEVPDRIVAYVQNFDPEGLKCVLDDLVESYHIDVLLHCTVVGGTRTANKLTAVEVQERRGRRRIHAKAFVDCSGDGDLAFHGGASTRYGNHGHVNMGSLATRFGGLANANPTSALWRDAIIAAKEADPKLKTIIPRNVGVLIKMPRTGDISTYMASAQYDATVSASIAAAEQQGRRQAKVYLDILRKLPGHENMYLVSTGPNFGTRESRHINSRYQLTESDIVESREFEDTVAVGAWYMEWHDSTKEDWPILFKSPPEGTFNIPLRSLWSEDTCNLFCAGRCMDGDKSASSAFRVLGTALATGQAAGVAAALRVLEDADPTSAEVRRILLKHGALLDRHNLIKAVHVEEPEGRNLSHHEALTGHQQELT</sequence>
<keyword evidence="2" id="KW-0479">Metal-binding</keyword>
<comment type="caution">
    <text evidence="6">The sequence shown here is derived from an EMBL/GenBank/DDBJ whole genome shotgun (WGS) entry which is preliminary data.</text>
</comment>
<dbReference type="AlphaFoldDB" id="A0AA38XAS0"/>
<dbReference type="PANTHER" id="PTHR43498:SF1">
    <property type="entry name" value="COB--COM HETERODISULFIDE REDUCTASE IRON-SULFUR SUBUNIT A"/>
    <property type="match status" value="1"/>
</dbReference>
<organism evidence="6 7">
    <name type="scientific">Cladophialophora chaetospira</name>
    <dbReference type="NCBI Taxonomy" id="386627"/>
    <lineage>
        <taxon>Eukaryota</taxon>
        <taxon>Fungi</taxon>
        <taxon>Dikarya</taxon>
        <taxon>Ascomycota</taxon>
        <taxon>Pezizomycotina</taxon>
        <taxon>Eurotiomycetes</taxon>
        <taxon>Chaetothyriomycetidae</taxon>
        <taxon>Chaetothyriales</taxon>
        <taxon>Herpotrichiellaceae</taxon>
        <taxon>Cladophialophora</taxon>
    </lineage>
</organism>
<dbReference type="GO" id="GO:0016491">
    <property type="term" value="F:oxidoreductase activity"/>
    <property type="evidence" value="ECO:0007669"/>
    <property type="project" value="UniProtKB-KW"/>
</dbReference>
<dbReference type="GO" id="GO:0046872">
    <property type="term" value="F:metal ion binding"/>
    <property type="evidence" value="ECO:0007669"/>
    <property type="project" value="UniProtKB-KW"/>
</dbReference>
<proteinExistence type="predicted"/>
<dbReference type="Proteomes" id="UP001172673">
    <property type="component" value="Unassembled WGS sequence"/>
</dbReference>
<keyword evidence="7" id="KW-1185">Reference proteome</keyword>
<reference evidence="6" key="1">
    <citation type="submission" date="2022-10" db="EMBL/GenBank/DDBJ databases">
        <title>Culturing micro-colonial fungi from biological soil crusts in the Mojave desert and describing Neophaeococcomyces mojavensis, and introducing the new genera and species Taxawa tesnikishii.</title>
        <authorList>
            <person name="Kurbessoian T."/>
            <person name="Stajich J.E."/>
        </authorList>
    </citation>
    <scope>NUCLEOTIDE SEQUENCE</scope>
    <source>
        <strain evidence="6">TK_41</strain>
    </source>
</reference>
<keyword evidence="1" id="KW-0004">4Fe-4S</keyword>
<dbReference type="Gene3D" id="3.50.50.60">
    <property type="entry name" value="FAD/NAD(P)-binding domain"/>
    <property type="match status" value="1"/>
</dbReference>
<dbReference type="GO" id="GO:0051539">
    <property type="term" value="F:4 iron, 4 sulfur cluster binding"/>
    <property type="evidence" value="ECO:0007669"/>
    <property type="project" value="UniProtKB-KW"/>
</dbReference>
<evidence type="ECO:0000256" key="3">
    <source>
        <dbReference type="ARBA" id="ARBA00023002"/>
    </source>
</evidence>
<name>A0AA38XAS0_9EURO</name>
<gene>
    <name evidence="6" type="ORF">H2200_006013</name>
</gene>
<dbReference type="InterPro" id="IPR039650">
    <property type="entry name" value="HdrA-like"/>
</dbReference>
<evidence type="ECO:0000256" key="5">
    <source>
        <dbReference type="ARBA" id="ARBA00023014"/>
    </source>
</evidence>
<dbReference type="PANTHER" id="PTHR43498">
    <property type="entry name" value="FERREDOXIN:COB-COM HETERODISULFIDE REDUCTASE SUBUNIT A"/>
    <property type="match status" value="1"/>
</dbReference>
<keyword evidence="3" id="KW-0560">Oxidoreductase</keyword>
<accession>A0AA38XAS0</accession>
<dbReference type="SUPFAM" id="SSF51905">
    <property type="entry name" value="FAD/NAD(P)-binding domain"/>
    <property type="match status" value="1"/>
</dbReference>
<evidence type="ECO:0000256" key="4">
    <source>
        <dbReference type="ARBA" id="ARBA00023004"/>
    </source>
</evidence>
<dbReference type="Pfam" id="PF12831">
    <property type="entry name" value="FAD_oxidored"/>
    <property type="match status" value="1"/>
</dbReference>
<protein>
    <recommendedName>
        <fullName evidence="8">FAD dependent oxidoreductase</fullName>
    </recommendedName>
</protein>
<evidence type="ECO:0000313" key="6">
    <source>
        <dbReference type="EMBL" id="KAJ9609685.1"/>
    </source>
</evidence>